<dbReference type="Gene3D" id="1.10.220.60">
    <property type="entry name" value="GRIP domain"/>
    <property type="match status" value="1"/>
</dbReference>
<evidence type="ECO:0000256" key="2">
    <source>
        <dbReference type="ARBA" id="ARBA00004286"/>
    </source>
</evidence>
<evidence type="ECO:0000256" key="6">
    <source>
        <dbReference type="ARBA" id="ARBA00022553"/>
    </source>
</evidence>
<feature type="region of interest" description="Disordered" evidence="19">
    <location>
        <begin position="402"/>
        <end position="494"/>
    </location>
</feature>
<dbReference type="PROSITE" id="PS00058">
    <property type="entry name" value="DNA_MISMATCH_REPAIR_1"/>
    <property type="match status" value="1"/>
</dbReference>
<evidence type="ECO:0000256" key="18">
    <source>
        <dbReference type="SAM" id="Coils"/>
    </source>
</evidence>
<dbReference type="GO" id="GO:0006298">
    <property type="term" value="P:mismatch repair"/>
    <property type="evidence" value="ECO:0007669"/>
    <property type="project" value="InterPro"/>
</dbReference>
<keyword evidence="10" id="KW-0007">Acetylation</keyword>
<organism evidence="21 22">
    <name type="scientific">Sciurus carolinensis</name>
    <name type="common">Eastern gray squirrel</name>
    <dbReference type="NCBI Taxonomy" id="30640"/>
    <lineage>
        <taxon>Eukaryota</taxon>
        <taxon>Metazoa</taxon>
        <taxon>Chordata</taxon>
        <taxon>Craniata</taxon>
        <taxon>Vertebrata</taxon>
        <taxon>Euteleostomi</taxon>
        <taxon>Mammalia</taxon>
        <taxon>Eutheria</taxon>
        <taxon>Euarchontoglires</taxon>
        <taxon>Glires</taxon>
        <taxon>Rodentia</taxon>
        <taxon>Sciuromorpha</taxon>
        <taxon>Sciuridae</taxon>
        <taxon>Sciurinae</taxon>
        <taxon>Sciurini</taxon>
        <taxon>Sciurus</taxon>
    </lineage>
</organism>
<evidence type="ECO:0000256" key="15">
    <source>
        <dbReference type="ARBA" id="ARBA00071080"/>
    </source>
</evidence>
<dbReference type="PROSITE" id="PS50913">
    <property type="entry name" value="GRIP"/>
    <property type="match status" value="1"/>
</dbReference>
<sequence length="2959" mass="341325">MSLVAGVIRRLDETVVNRIAAGEVIQRPANAIKEMIENCLDAKSTSIQVVVKEGGLKLIQIQDNGTGIRKEDLDIVCERFTTSKLQSFEDLARISTYGFRGEALASISHVAHVTITTKTADGKCAYRASYSDGKLKAPPKPCAGNQGTQITVEDLFYNITTRRKALKNPSEEYGKILEVVGRYSIHNSGISFSVKKQGETVTDVRTLPNATIVDNIRSIFGNAVSRELIEVGCEDKTLAFKMNGYISNANYSVKKCIFLLFINHRLVESTSLRKAIEMVYAAYLPKNTHPFLYLSLEISPQNVDVNVHPTKHEVHFLHEESILERVQQHIEGKLLGSNSSRMYFTQTLLPGLAGSSGEVVKSTTGVTSSSTSGSGDKVYAYQMVRTDSREQKLDAFLQPMSKALSSEPQATVPENRTDGSSGEARPQDEEMLELPAPAEVPAKNQSLEEDAAKEASETAEKRAPSPSSGHPRKRHREDSDVEMMESDSRKEMTAACTPRRRIINLTSVLSLQEEINERGHETLREMLHNHSFVGCVNPQWALAQHQTKLYLLNTTKLSEELFYQILIYDFANFGVLKLSEPAPLFDLAMLALDSPESGWTEEDGPKEGLAEYIVEFLKKKAEMLADYFSLEIDVDGNLIGLPLLIDNYVPPLEGLPIFILRLATEVNWDEEKECFESLSKECAMFYSIRKQYISEESTLSGQQNASIHATKSPDSVNGSEPTTPQSGDIQTFAQKLQLRVPSVESLFRSPIKESIFRSSSKESLVRTSSRESLNRLDLDCSVATFDPPSDMESEAEDSLGNSDSLNKEQLIQRLRRMERSLSSYRGKYSELVTAYQTLQREKKKLQGSIHAGDKALRRIGELREELQMDQQAKKHLQEEFDASLEEKDQYISVLQTQVSLLKQRLRNGPMNVDVLKPIPQMEAQAEVFTKEENTEGDVEPVVGDEASAKTLEMLQQRVKRQENLLQRCKETIQSHKEQCTLLTSEKEALQEQLDERLQELEKMKELHMAEKTKLITQLRDAKNLIEQLEQDKGMVIAETKRQMHETLELKEEEIAQLRSRIKQMTTQGEELREQKEKSEKAAFEELEKALSTAQKTEEARRKMKAEMDEQIKAIEKTSEEERISLQQELSRVKQEVVDIMKKSNEEQIAKLQKQHEKELASKEQELTKKLEIREKELQEQMKVALEKSQSEYLKITQEKEQQESLALEELELQKKAILVDSENKLRDLQQEAETYKTRILELESSLEKSLQENKSQSENLAVHWEAEKNKHNKEITVLVEKHKTELESLQHQQDNLWSERLQVLKQQHQTEMEKFREKCEQEKETLLKDKEILFQAHIEEMNEKTLEKLDVKQTELESLSSELSEVLKARHKLEEELSVLRDQTDKMKQNLEAKLNEQKNHHQQQVDSIIKEQEISIQRTEKALKDQINQLGLLLKEKDKHLKEHQAHIVNLEADIKRSEEELQQASAKLNLFQSHQNTTREQAKAYEEQLTQLQQKLLDLETEKNLLTKKVAEVETQKKDVCTELDTQKTQVQDLMQQLEKQSSEMEEKIKSLTHLYESQLKDSNIEQEQTNQILMEKENIILQMKEGQSKEIEILKQKLLAKEDSISILHEEYETKFKNQEKKMEKIKQKAKEMQETLKKKLSDQEAKLKKELENTVLELSQKEKQFNAKMLEMAQANSVGINDAVSRLETNQKEQIESLTEAHRRELSDVISSWEKKLNQQAEELQEKHEIQLQEKEQEIAELKQKVLIFGCEKEEMNKEIKWLKEEGSKQDTTLNELQEQLKQKSVHMTSLSQNETKLKAQLEKLEVDLNHSLKENTFLQEQLVELKMLAEKEKLKVSELTDELKITDKEFQSLKSLHENCKKSLEDKSLEFQTLSVELAFQLDSYCKKTEALLEAKTNELIDISSSKTNALLSRISLCQHHTTKVKEALLMKTCRVSELEAQLKQLTEEQNALNTSLQQATHQLEEKENQIKSMKADIEGLVTEKEALQKEGGNQQQAASEKESCITQLKKELSENINVVTLMKEELMEKKSEISSLNKQLTDLNAQLQNSISLTEKEAAISSLTEQYDKQQRELQDQVQDLSLKVNTLSKEKMSALEQVDHWSNKFSEWKKKTQSKFMQHQDTIKELKMQFELKTKETSEKDEQISLLKGDLDEQNKRYECLRGEMEDKKSKMEEKEYNLETELKTQTARIVELEDHITQKTIEIESLHEVLNNYNQLKDIEQKELVQQLKHFEELGEEKDNRIKGAEEKVLRLEKQMSSMEAELEIKKKEIEHVNSSVKSKEEELKALEDRLELESATKLAELKKKAEQKIAAIKKQLLSQMEEKEQQYKKGTESHLSELNTKLQEREREVHILEEKLKSMESSPQLETSVVSKSANNVAPCPEQEETDSQGCVQKTYEEKLSVLQGNLTEKEKLLQRLEQEKEEAISSYSEMQCKYQELLIKFECAEAKQHEHQIVIDHLQEELEERKKYPLIMSQHVEEEGGKNNIGTKQNWENVTDNVQKTLQEQELTCQTLEQKIKELDSCLVREKEVHRAEMEELTSKYEKLQALQQQMDGKNKPTEVLEDSTEEKSKSHVVQPQLLSNMEAVHNDLEFKLAGAEREKQKLGKEIVRLQKDLRMLRKEHQQELDILKKECEQEMEEKIKQEQEDLELKHNSTLKQLMREFNTQLAQKEQELEMTIKETINKAQEVEAELLESHREETNQLHKKIAEKDDDLKRTAKRYEEILDAREEEMTAKVMDLQTQLEELQKKYQQKLQQEENSGNDNTQLAQKTSLISDSKLKEQEFREQIHNLEDRLKKYENNLYAATVGTPCKGSNLYHTDVSLLGEPTEFEYLRKVLFEYMMGRETKTMAKVITTVLKFPDDQTQKILEREDARLMWGETINMAGLIARVVVGLKFSGGWVCSSEAEHLPSMPEAWGSSSSVKNENKNKKFSRNFLKHCGAGICPLLISS</sequence>
<feature type="region of interest" description="Disordered" evidence="19">
    <location>
        <begin position="2559"/>
        <end position="2583"/>
    </location>
</feature>
<feature type="region of interest" description="Disordered" evidence="19">
    <location>
        <begin position="355"/>
        <end position="375"/>
    </location>
</feature>
<dbReference type="InterPro" id="IPR013507">
    <property type="entry name" value="DNA_mismatch_S5_2-like"/>
</dbReference>
<evidence type="ECO:0000313" key="21">
    <source>
        <dbReference type="EMBL" id="MBZ3888916.1"/>
    </source>
</evidence>
<evidence type="ECO:0000256" key="5">
    <source>
        <dbReference type="ARBA" id="ARBA00022454"/>
    </source>
</evidence>
<dbReference type="SMART" id="SM00755">
    <property type="entry name" value="Grip"/>
    <property type="match status" value="1"/>
</dbReference>
<feature type="compositionally biased region" description="Basic and acidic residues" evidence="19">
    <location>
        <begin position="450"/>
        <end position="463"/>
    </location>
</feature>
<evidence type="ECO:0000256" key="4">
    <source>
        <dbReference type="ARBA" id="ARBA00006082"/>
    </source>
</evidence>
<evidence type="ECO:0000256" key="13">
    <source>
        <dbReference type="ARBA" id="ARBA00023306"/>
    </source>
</evidence>
<feature type="region of interest" description="Disordered" evidence="19">
    <location>
        <begin position="2367"/>
        <end position="2399"/>
    </location>
</feature>
<dbReference type="GO" id="GO:0031267">
    <property type="term" value="F:small GTPase binding"/>
    <property type="evidence" value="ECO:0007669"/>
    <property type="project" value="TreeGrafter"/>
</dbReference>
<reference evidence="21" key="1">
    <citation type="submission" date="2020-03" db="EMBL/GenBank/DDBJ databases">
        <title>Studies in the Genomics of Life Span.</title>
        <authorList>
            <person name="Glass D."/>
        </authorList>
    </citation>
    <scope>NUCLEOTIDE SEQUENCE</scope>
    <source>
        <strain evidence="21">SUZIE</strain>
        <tissue evidence="21">Muscle</tissue>
    </source>
</reference>
<protein>
    <recommendedName>
        <fullName evidence="16">DNA mismatch repair protein MLH1</fullName>
    </recommendedName>
    <alternativeName>
        <fullName evidence="15">DNA mismatch repair protein Mlh1</fullName>
    </alternativeName>
    <alternativeName>
        <fullName evidence="17">MutL protein homolog 1</fullName>
    </alternativeName>
</protein>
<feature type="coiled-coil region" evidence="18">
    <location>
        <begin position="2409"/>
        <end position="2443"/>
    </location>
</feature>
<proteinExistence type="inferred from homology"/>
<feature type="coiled-coil region" evidence="18">
    <location>
        <begin position="2589"/>
        <end position="2810"/>
    </location>
</feature>
<evidence type="ECO:0000256" key="11">
    <source>
        <dbReference type="ARBA" id="ARBA00023204"/>
    </source>
</evidence>
<dbReference type="PANTHER" id="PTHR19327:SF0">
    <property type="entry name" value="GOLGIN SUBFAMILY A MEMBER 4"/>
    <property type="match status" value="1"/>
</dbReference>
<dbReference type="NCBIfam" id="TIGR00585">
    <property type="entry name" value="mutl"/>
    <property type="match status" value="1"/>
</dbReference>
<evidence type="ECO:0000256" key="16">
    <source>
        <dbReference type="ARBA" id="ARBA00072852"/>
    </source>
</evidence>
<evidence type="ECO:0000256" key="12">
    <source>
        <dbReference type="ARBA" id="ARBA00023242"/>
    </source>
</evidence>
<feature type="coiled-coil region" evidence="18">
    <location>
        <begin position="1612"/>
        <end position="1672"/>
    </location>
</feature>
<gene>
    <name evidence="21" type="ORF">SUZIE_200345</name>
</gene>
<evidence type="ECO:0000256" key="8">
    <source>
        <dbReference type="ARBA" id="ARBA00022763"/>
    </source>
</evidence>
<dbReference type="InterPro" id="IPR000237">
    <property type="entry name" value="GRIP_dom"/>
</dbReference>
<comment type="subcellular location">
    <subcellularLocation>
        <location evidence="2">Chromosome</location>
    </subcellularLocation>
    <subcellularLocation>
        <location evidence="3">Golgi apparatus membrane</location>
        <topology evidence="3">Peripheral membrane protein</topology>
    </subcellularLocation>
    <subcellularLocation>
        <location evidence="1">Nucleus</location>
    </subcellularLocation>
</comment>
<dbReference type="FunFam" id="3.30.230.10:FF:000014">
    <property type="entry name" value="DNA mismatch repair protein Mlh1"/>
    <property type="match status" value="1"/>
</dbReference>
<evidence type="ECO:0000256" key="10">
    <source>
        <dbReference type="ARBA" id="ARBA00022990"/>
    </source>
</evidence>
<name>A0AA41T8F5_SCICA</name>
<dbReference type="SMART" id="SM01340">
    <property type="entry name" value="DNA_mis_repair"/>
    <property type="match status" value="1"/>
</dbReference>
<keyword evidence="13" id="KW-0131">Cell cycle</keyword>
<comment type="similarity">
    <text evidence="4">Belongs to the DNA mismatch repair MutL/HexB family.</text>
</comment>
<feature type="coiled-coil region" evidence="18">
    <location>
        <begin position="951"/>
        <end position="1557"/>
    </location>
</feature>
<dbReference type="GO" id="GO:0005524">
    <property type="term" value="F:ATP binding"/>
    <property type="evidence" value="ECO:0007669"/>
    <property type="project" value="UniProtKB-KW"/>
</dbReference>
<feature type="coiled-coil region" evidence="18">
    <location>
        <begin position="1934"/>
        <end position="2185"/>
    </location>
</feature>
<dbReference type="CDD" id="cd03483">
    <property type="entry name" value="MutL_Trans_MLH1"/>
    <property type="match status" value="1"/>
</dbReference>
<dbReference type="Pfam" id="PF13589">
    <property type="entry name" value="HATPase_c_3"/>
    <property type="match status" value="1"/>
</dbReference>
<dbReference type="InterPro" id="IPR032189">
    <property type="entry name" value="Mlh1_C"/>
</dbReference>
<dbReference type="GO" id="GO:0000139">
    <property type="term" value="C:Golgi membrane"/>
    <property type="evidence" value="ECO:0007669"/>
    <property type="project" value="UniProtKB-SubCell"/>
</dbReference>
<evidence type="ECO:0000313" key="22">
    <source>
        <dbReference type="Proteomes" id="UP001166674"/>
    </source>
</evidence>
<dbReference type="GO" id="GO:0030983">
    <property type="term" value="F:mismatched DNA binding"/>
    <property type="evidence" value="ECO:0007669"/>
    <property type="project" value="InterPro"/>
</dbReference>
<keyword evidence="18" id="KW-0175">Coiled coil</keyword>
<dbReference type="InterPro" id="IPR014762">
    <property type="entry name" value="DNA_mismatch_repair_CS"/>
</dbReference>
<keyword evidence="8" id="KW-0227">DNA damage</keyword>
<keyword evidence="6" id="KW-0597">Phosphoprotein</keyword>
<dbReference type="InterPro" id="IPR002099">
    <property type="entry name" value="MutL/Mlh/PMS"/>
</dbReference>
<dbReference type="PANTHER" id="PTHR19327">
    <property type="entry name" value="GOLGIN"/>
    <property type="match status" value="1"/>
</dbReference>
<dbReference type="Pfam" id="PF16413">
    <property type="entry name" value="Mlh1_C"/>
    <property type="match status" value="1"/>
</dbReference>
<dbReference type="Pfam" id="PF01119">
    <property type="entry name" value="DNA_mis_repair"/>
    <property type="match status" value="1"/>
</dbReference>
<evidence type="ECO:0000256" key="7">
    <source>
        <dbReference type="ARBA" id="ARBA00022741"/>
    </source>
</evidence>
<evidence type="ECO:0000256" key="17">
    <source>
        <dbReference type="ARBA" id="ARBA00082865"/>
    </source>
</evidence>
<dbReference type="FunFam" id="3.30.565.10:FF:000034">
    <property type="entry name" value="DNA mismatch repair protein mlh1, putative"/>
    <property type="match status" value="1"/>
</dbReference>
<dbReference type="InterPro" id="IPR036890">
    <property type="entry name" value="HATPase_C_sf"/>
</dbReference>
<keyword evidence="9" id="KW-0067">ATP-binding</keyword>
<evidence type="ECO:0000256" key="1">
    <source>
        <dbReference type="ARBA" id="ARBA00004123"/>
    </source>
</evidence>
<dbReference type="Gene3D" id="3.30.565.10">
    <property type="entry name" value="Histidine kinase-like ATPase, C-terminal domain"/>
    <property type="match status" value="1"/>
</dbReference>
<dbReference type="SUPFAM" id="SSF101283">
    <property type="entry name" value="GRIP domain"/>
    <property type="match status" value="1"/>
</dbReference>
<keyword evidence="7" id="KW-0547">Nucleotide-binding</keyword>
<keyword evidence="22" id="KW-1185">Reference proteome</keyword>
<dbReference type="SUPFAM" id="SSF54211">
    <property type="entry name" value="Ribosomal protein S5 domain 2-like"/>
    <property type="match status" value="1"/>
</dbReference>
<feature type="region of interest" description="Disordered" evidence="19">
    <location>
        <begin position="784"/>
        <end position="803"/>
    </location>
</feature>
<feature type="coiled-coil region" evidence="18">
    <location>
        <begin position="1707"/>
        <end position="1854"/>
    </location>
</feature>
<dbReference type="EMBL" id="JAATJV010427299">
    <property type="protein sequence ID" value="MBZ3888916.1"/>
    <property type="molecule type" value="Genomic_DNA"/>
</dbReference>
<evidence type="ECO:0000256" key="9">
    <source>
        <dbReference type="ARBA" id="ARBA00022840"/>
    </source>
</evidence>
<comment type="subunit">
    <text evidence="14">Component of the DNA mismatch repair (MMR) complex composed at least of MSH2, MSH3, MSH6, PMS1 and MLH1. Heterodimer of MLH1 and PMS2 (MutL alpha), MLH1 and PMS1 (MutL beta) or MLH1 and MLH3 (MutL gamma). Forms a ternary complex with MutS alpha (MSH2-MSH6) or MutS beta (MSH2-MSH3). Part of the BRCA1-associated genome surveillance complex (BASC), which contains BRCA1, MSH2, MSH6, MLH1, ATM, BLM, PMS2 and the RAD50-MRE11-NBS1 protein complex. This association could be a dynamic process changing throughout the cell cycle and within subnuclear domains. Interacts with MCM9; the interaction recruits MLH1 to chromatin. Interacts with MCM8. Interacts with PMS2. Interacts with MBD4. Interacts with EXO1. Interacts with MTMR15/FAN1.</text>
</comment>
<evidence type="ECO:0000256" key="19">
    <source>
        <dbReference type="SAM" id="MobiDB-lite"/>
    </source>
</evidence>
<feature type="compositionally biased region" description="Polar residues" evidence="19">
    <location>
        <begin position="403"/>
        <end position="420"/>
    </location>
</feature>
<keyword evidence="11" id="KW-0234">DNA repair</keyword>
<dbReference type="Pfam" id="PF01465">
    <property type="entry name" value="GRIP"/>
    <property type="match status" value="1"/>
</dbReference>
<dbReference type="InterPro" id="IPR014721">
    <property type="entry name" value="Ribsml_uS5_D2-typ_fold_subgr"/>
</dbReference>
<keyword evidence="5" id="KW-0158">Chromosome</keyword>
<dbReference type="Gene3D" id="3.30.230.10">
    <property type="match status" value="1"/>
</dbReference>
<evidence type="ECO:0000256" key="14">
    <source>
        <dbReference type="ARBA" id="ARBA00065280"/>
    </source>
</evidence>
<feature type="region of interest" description="Disordered" evidence="19">
    <location>
        <begin position="703"/>
        <end position="727"/>
    </location>
</feature>
<dbReference type="InterPro" id="IPR020568">
    <property type="entry name" value="Ribosomal_Su5_D2-typ_SF"/>
</dbReference>
<dbReference type="SUPFAM" id="SSF55874">
    <property type="entry name" value="ATPase domain of HSP90 chaperone/DNA topoisomerase II/histidine kinase"/>
    <property type="match status" value="1"/>
</dbReference>
<evidence type="ECO:0000256" key="3">
    <source>
        <dbReference type="ARBA" id="ARBA00004395"/>
    </source>
</evidence>
<feature type="compositionally biased region" description="Polar residues" evidence="19">
    <location>
        <begin position="2368"/>
        <end position="2385"/>
    </location>
</feature>
<dbReference type="GO" id="GO:0048193">
    <property type="term" value="P:Golgi vesicle transport"/>
    <property type="evidence" value="ECO:0007669"/>
    <property type="project" value="TreeGrafter"/>
</dbReference>
<accession>A0AA41T8F5</accession>
<comment type="caution">
    <text evidence="21">The sequence shown here is derived from an EMBL/GenBank/DDBJ whole genome shotgun (WGS) entry which is preliminary data.</text>
</comment>
<dbReference type="Proteomes" id="UP001166674">
    <property type="component" value="Unassembled WGS sequence"/>
</dbReference>
<evidence type="ECO:0000259" key="20">
    <source>
        <dbReference type="PROSITE" id="PS50913"/>
    </source>
</evidence>
<keyword evidence="12" id="KW-0539">Nucleus</keyword>
<feature type="domain" description="GRIP" evidence="20">
    <location>
        <begin position="2832"/>
        <end position="2879"/>
    </location>
</feature>
<dbReference type="GO" id="GO:0000795">
    <property type="term" value="C:synaptonemal complex"/>
    <property type="evidence" value="ECO:0007669"/>
    <property type="project" value="UniProtKB-ARBA"/>
</dbReference>
<dbReference type="CDD" id="cd16926">
    <property type="entry name" value="HATPase_MutL-MLH-PMS-like"/>
    <property type="match status" value="1"/>
</dbReference>